<dbReference type="SUPFAM" id="SSF51658">
    <property type="entry name" value="Xylose isomerase-like"/>
    <property type="match status" value="1"/>
</dbReference>
<dbReference type="InterPro" id="IPR036237">
    <property type="entry name" value="Xyl_isomerase-like_sf"/>
</dbReference>
<dbReference type="GO" id="GO:0016853">
    <property type="term" value="F:isomerase activity"/>
    <property type="evidence" value="ECO:0007669"/>
    <property type="project" value="UniProtKB-KW"/>
</dbReference>
<name>A0A5C4T302_9BACL</name>
<evidence type="ECO:0000313" key="2">
    <source>
        <dbReference type="EMBL" id="TNJ63438.1"/>
    </source>
</evidence>
<evidence type="ECO:0000259" key="1">
    <source>
        <dbReference type="Pfam" id="PF01261"/>
    </source>
</evidence>
<dbReference type="OrthoDB" id="3185623at2"/>
<comment type="caution">
    <text evidence="2">The sequence shown here is derived from an EMBL/GenBank/DDBJ whole genome shotgun (WGS) entry which is preliminary data.</text>
</comment>
<keyword evidence="3" id="KW-1185">Reference proteome</keyword>
<dbReference type="RefSeq" id="WP_139605123.1">
    <property type="nucleotide sequence ID" value="NZ_VDCQ01000043.1"/>
</dbReference>
<evidence type="ECO:0000313" key="3">
    <source>
        <dbReference type="Proteomes" id="UP000307943"/>
    </source>
</evidence>
<dbReference type="EMBL" id="VDCQ01000043">
    <property type="protein sequence ID" value="TNJ63438.1"/>
    <property type="molecule type" value="Genomic_DNA"/>
</dbReference>
<dbReference type="Proteomes" id="UP000307943">
    <property type="component" value="Unassembled WGS sequence"/>
</dbReference>
<feature type="domain" description="Xylose isomerase-like TIM barrel" evidence="1">
    <location>
        <begin position="14"/>
        <end position="270"/>
    </location>
</feature>
<organism evidence="2 3">
    <name type="scientific">Paenibacillus hemerocallicola</name>
    <dbReference type="NCBI Taxonomy" id="1172614"/>
    <lineage>
        <taxon>Bacteria</taxon>
        <taxon>Bacillati</taxon>
        <taxon>Bacillota</taxon>
        <taxon>Bacilli</taxon>
        <taxon>Bacillales</taxon>
        <taxon>Paenibacillaceae</taxon>
        <taxon>Paenibacillus</taxon>
    </lineage>
</organism>
<reference evidence="2 3" key="1">
    <citation type="submission" date="2019-05" db="EMBL/GenBank/DDBJ databases">
        <title>We sequenced the genome of Paenibacillus hemerocallicola KCTC 33185 for further insight into its adaptation and study the phylogeny of Paenibacillus.</title>
        <authorList>
            <person name="Narsing Rao M.P."/>
        </authorList>
    </citation>
    <scope>NUCLEOTIDE SEQUENCE [LARGE SCALE GENOMIC DNA]</scope>
    <source>
        <strain evidence="2 3">KCTC 33185</strain>
    </source>
</reference>
<keyword evidence="2" id="KW-0413">Isomerase</keyword>
<dbReference type="PANTHER" id="PTHR12110">
    <property type="entry name" value="HYDROXYPYRUVATE ISOMERASE"/>
    <property type="match status" value="1"/>
</dbReference>
<dbReference type="Pfam" id="PF01261">
    <property type="entry name" value="AP_endonuc_2"/>
    <property type="match status" value="1"/>
</dbReference>
<proteinExistence type="predicted"/>
<dbReference type="AlphaFoldDB" id="A0A5C4T302"/>
<dbReference type="PANTHER" id="PTHR12110:SF53">
    <property type="entry name" value="BLR5974 PROTEIN"/>
    <property type="match status" value="1"/>
</dbReference>
<gene>
    <name evidence="2" type="ORF">FE784_25690</name>
</gene>
<accession>A0A5C4T302</accession>
<protein>
    <submittedName>
        <fullName evidence="2">Sugar phosphate isomerase/epimerase</fullName>
    </submittedName>
</protein>
<dbReference type="InterPro" id="IPR013022">
    <property type="entry name" value="Xyl_isomerase-like_TIM-brl"/>
</dbReference>
<dbReference type="InterPro" id="IPR050312">
    <property type="entry name" value="IolE/XylAMocC-like"/>
</dbReference>
<sequence>MELSLSMYSMHRAIKQHGWNTIDFLQFCHKERYGRVELLAHFWNDVQAELGEVATALESLRIAVSSYAVSNNFVSPDRSSRELALVKIIDALPVAAALGTNVIRVFSGNLAEGIAFEQARQWIIDGLKTASREAEKSGVTLCLENHGKLAGKADQIKTLLDRVDSPALRSTFDTGNFLLADEHPLDALRLLAPYIGHVHVKDFKEQGNGKYKSIGMRTYEGVPAGEGDASLPDVLDSLQTGGYTGAVVLEFEGIGDEADGIRQSFERLRTMLDKEKEGG</sequence>
<dbReference type="Gene3D" id="3.20.20.150">
    <property type="entry name" value="Divalent-metal-dependent TIM barrel enzymes"/>
    <property type="match status" value="1"/>
</dbReference>